<dbReference type="InterPro" id="IPR010727">
    <property type="entry name" value="DUF1302"/>
</dbReference>
<evidence type="ECO:0000313" key="2">
    <source>
        <dbReference type="EMBL" id="GGF20080.1"/>
    </source>
</evidence>
<comment type="caution">
    <text evidence="2">The sequence shown here is derived from an EMBL/GenBank/DDBJ whole genome shotgun (WGS) entry which is preliminary data.</text>
</comment>
<reference evidence="2" key="2">
    <citation type="submission" date="2020-09" db="EMBL/GenBank/DDBJ databases">
        <authorList>
            <person name="Sun Q."/>
            <person name="Zhou Y."/>
        </authorList>
    </citation>
    <scope>NUCLEOTIDE SEQUENCE</scope>
    <source>
        <strain evidence="2">CGMCC 1.15725</strain>
    </source>
</reference>
<evidence type="ECO:0000256" key="1">
    <source>
        <dbReference type="SAM" id="SignalP"/>
    </source>
</evidence>
<evidence type="ECO:0008006" key="4">
    <source>
        <dbReference type="Google" id="ProtNLM"/>
    </source>
</evidence>
<keyword evidence="1" id="KW-0732">Signal</keyword>
<dbReference type="EMBL" id="BMJQ01000006">
    <property type="protein sequence ID" value="GGF20080.1"/>
    <property type="molecule type" value="Genomic_DNA"/>
</dbReference>
<accession>A0A8J2YTS9</accession>
<dbReference type="RefSeq" id="WP_189046627.1">
    <property type="nucleotide sequence ID" value="NZ_BMJQ01000006.1"/>
</dbReference>
<organism evidence="2 3">
    <name type="scientific">Aliidongia dinghuensis</name>
    <dbReference type="NCBI Taxonomy" id="1867774"/>
    <lineage>
        <taxon>Bacteria</taxon>
        <taxon>Pseudomonadati</taxon>
        <taxon>Pseudomonadota</taxon>
        <taxon>Alphaproteobacteria</taxon>
        <taxon>Rhodospirillales</taxon>
        <taxon>Dongiaceae</taxon>
        <taxon>Aliidongia</taxon>
    </lineage>
</organism>
<dbReference type="AlphaFoldDB" id="A0A8J2YTS9"/>
<reference evidence="2" key="1">
    <citation type="journal article" date="2014" name="Int. J. Syst. Evol. Microbiol.">
        <title>Complete genome sequence of Corynebacterium casei LMG S-19264T (=DSM 44701T), isolated from a smear-ripened cheese.</title>
        <authorList>
            <consortium name="US DOE Joint Genome Institute (JGI-PGF)"/>
            <person name="Walter F."/>
            <person name="Albersmeier A."/>
            <person name="Kalinowski J."/>
            <person name="Ruckert C."/>
        </authorList>
    </citation>
    <scope>NUCLEOTIDE SEQUENCE</scope>
    <source>
        <strain evidence="2">CGMCC 1.15725</strain>
    </source>
</reference>
<evidence type="ECO:0000313" key="3">
    <source>
        <dbReference type="Proteomes" id="UP000646365"/>
    </source>
</evidence>
<protein>
    <recommendedName>
        <fullName evidence="4">DUF1302 family protein</fullName>
    </recommendedName>
</protein>
<proteinExistence type="predicted"/>
<keyword evidence="3" id="KW-1185">Reference proteome</keyword>
<feature type="signal peptide" evidence="1">
    <location>
        <begin position="1"/>
        <end position="22"/>
    </location>
</feature>
<dbReference type="Pfam" id="PF06980">
    <property type="entry name" value="DUF1302"/>
    <property type="match status" value="1"/>
</dbReference>
<feature type="chain" id="PRO_5035234586" description="DUF1302 family protein" evidence="1">
    <location>
        <begin position="23"/>
        <end position="545"/>
    </location>
</feature>
<dbReference type="Proteomes" id="UP000646365">
    <property type="component" value="Unassembled WGS sequence"/>
</dbReference>
<name>A0A8J2YTS9_9PROT</name>
<sequence>MTARLGTGLAALGLLVTAPLAAAEIDTGTAVDLSWDNSLVLGTMFQPNSGDASDGGGCYLASAYARAFGTGEAGCGRRYGFTSARATWQSELDVAYRGFGLRASGDAWYDPVYDRFATEYAPETAPETAQSAAAPAHQYFILRDGYARDHEVALRDAFLYGTIARDEDQLLSFRLGRHTLLWGESLFFPENGIAAGQAPVDTYLYQPSGYDRANSPFLPVGQGSVSWQPAPGVALAAFYQFEWRRSLIAPYGAYASAAQILTQRDAETIGLTVPGAGPQLFRRAQDQTPGSSDQFGVTVKWTHGEFDYALAALSYNAKEPELYVDPSAGRYRLAYPKGIESFGASIAGPLGDGNFAAELSARRGMPLVNGGILVPPGVAADNNAHALYPLGDTLHAQLSWTTETPPLPGIPGGARWSTEIAANRLLEVTANSTRLIPGRTADAAAFRTMFAPRFFQVLPGLDLTVPVQVGYNFLGLSETDPAMNRGTGDVGIAVTATLRQSWKASLGFTHYFGHSKNDFTPFDPVGARRRLSYYDFFALTIERSF</sequence>
<gene>
    <name evidence="2" type="ORF">GCM10011611_27630</name>
</gene>